<proteinExistence type="predicted"/>
<dbReference type="OrthoDB" id="9798651at2"/>
<keyword evidence="6" id="KW-1185">Reference proteome</keyword>
<dbReference type="InterPro" id="IPR050313">
    <property type="entry name" value="Carb_Metab_HTH_regulators"/>
</dbReference>
<keyword evidence="3" id="KW-0804">Transcription</keyword>
<sequence length="249" mass="27690">MLPVARRRWLETKVQDEGQIDIDAISELLKVSPMTIRRDLKELESNNKVIRTHGGAISPYSLTQEVPYSSKENKNVQLKKEIAQKALSLIQENSTIILDSGTTTFELAKLIKNLDALTIITNDIKIANELLYSKHNVIVIGGEMQNDIGALFGSAAEQMLNMIHADFLFLGAHAIKLEEGISAPTFGKSQIKKLMINAAATTWCLADHSKFDQYSFTKVCKLHELDGIISDNGISESTLTRYKESVDIL</sequence>
<dbReference type="GO" id="GO:0003700">
    <property type="term" value="F:DNA-binding transcription factor activity"/>
    <property type="evidence" value="ECO:0007669"/>
    <property type="project" value="InterPro"/>
</dbReference>
<reference evidence="5 6" key="1">
    <citation type="submission" date="2015-08" db="EMBL/GenBank/DDBJ databases">
        <title>The complete genome sequence of Bacillus beveridgei MLTeJB.</title>
        <authorList>
            <person name="Hanson T.E."/>
            <person name="Mesa C."/>
            <person name="Basesman S.M."/>
            <person name="Oremland R.S."/>
        </authorList>
    </citation>
    <scope>NUCLEOTIDE SEQUENCE [LARGE SCALE GENOMIC DNA]</scope>
    <source>
        <strain evidence="5 6">MLTeJB</strain>
    </source>
</reference>
<dbReference type="GO" id="GO:0003677">
    <property type="term" value="F:DNA binding"/>
    <property type="evidence" value="ECO:0007669"/>
    <property type="project" value="UniProtKB-KW"/>
</dbReference>
<gene>
    <name evidence="5" type="ORF">BBEV_0134</name>
</gene>
<dbReference type="EMBL" id="CP012502">
    <property type="protein sequence ID" value="AOM81529.1"/>
    <property type="molecule type" value="Genomic_DNA"/>
</dbReference>
<organism evidence="5 6">
    <name type="scientific">Salisediminibacterium beveridgei</name>
    <dbReference type="NCBI Taxonomy" id="632773"/>
    <lineage>
        <taxon>Bacteria</taxon>
        <taxon>Bacillati</taxon>
        <taxon>Bacillota</taxon>
        <taxon>Bacilli</taxon>
        <taxon>Bacillales</taxon>
        <taxon>Bacillaceae</taxon>
        <taxon>Salisediminibacterium</taxon>
    </lineage>
</organism>
<evidence type="ECO:0000313" key="5">
    <source>
        <dbReference type="EMBL" id="AOM81529.1"/>
    </source>
</evidence>
<dbReference type="Proteomes" id="UP000094463">
    <property type="component" value="Chromosome"/>
</dbReference>
<dbReference type="KEGG" id="bbev:BBEV_0134"/>
<accession>A0A1D7QR90</accession>
<dbReference type="InterPro" id="IPR037171">
    <property type="entry name" value="NagB/RpiA_transferase-like"/>
</dbReference>
<dbReference type="PRINTS" id="PR00037">
    <property type="entry name" value="HTHLACR"/>
</dbReference>
<dbReference type="SUPFAM" id="SSF46785">
    <property type="entry name" value="Winged helix' DNA-binding domain"/>
    <property type="match status" value="1"/>
</dbReference>
<dbReference type="PATRIC" id="fig|632773.3.peg.141"/>
<keyword evidence="2" id="KW-0238">DNA-binding</keyword>
<dbReference type="SMART" id="SM01134">
    <property type="entry name" value="DeoRC"/>
    <property type="match status" value="1"/>
</dbReference>
<dbReference type="SUPFAM" id="SSF100950">
    <property type="entry name" value="NagB/RpiA/CoA transferase-like"/>
    <property type="match status" value="1"/>
</dbReference>
<evidence type="ECO:0000256" key="1">
    <source>
        <dbReference type="ARBA" id="ARBA00023015"/>
    </source>
</evidence>
<dbReference type="PROSITE" id="PS51000">
    <property type="entry name" value="HTH_DEOR_2"/>
    <property type="match status" value="1"/>
</dbReference>
<dbReference type="InterPro" id="IPR014036">
    <property type="entry name" value="DeoR-like_C"/>
</dbReference>
<dbReference type="Pfam" id="PF00455">
    <property type="entry name" value="DeoRC"/>
    <property type="match status" value="1"/>
</dbReference>
<dbReference type="PANTHER" id="PTHR30363">
    <property type="entry name" value="HTH-TYPE TRANSCRIPTIONAL REGULATOR SRLR-RELATED"/>
    <property type="match status" value="1"/>
</dbReference>
<dbReference type="InterPro" id="IPR018356">
    <property type="entry name" value="Tscrpt_reg_HTH_DeoR_CS"/>
</dbReference>
<evidence type="ECO:0000259" key="4">
    <source>
        <dbReference type="PROSITE" id="PS51000"/>
    </source>
</evidence>
<dbReference type="STRING" id="632773.BBEV_0134"/>
<keyword evidence="1" id="KW-0805">Transcription regulation</keyword>
<dbReference type="InterPro" id="IPR036390">
    <property type="entry name" value="WH_DNA-bd_sf"/>
</dbReference>
<dbReference type="Pfam" id="PF08220">
    <property type="entry name" value="HTH_DeoR"/>
    <property type="match status" value="1"/>
</dbReference>
<dbReference type="SMART" id="SM00420">
    <property type="entry name" value="HTH_DEOR"/>
    <property type="match status" value="1"/>
</dbReference>
<feature type="domain" description="HTH deoR-type" evidence="4">
    <location>
        <begin position="3"/>
        <end position="58"/>
    </location>
</feature>
<evidence type="ECO:0000313" key="6">
    <source>
        <dbReference type="Proteomes" id="UP000094463"/>
    </source>
</evidence>
<name>A0A1D7QR90_9BACI</name>
<dbReference type="PANTHER" id="PTHR30363:SF46">
    <property type="entry name" value="LYSR FAMILY TRANSCRIPTIONAL REGULATOR"/>
    <property type="match status" value="1"/>
</dbReference>
<dbReference type="PROSITE" id="PS00894">
    <property type="entry name" value="HTH_DEOR_1"/>
    <property type="match status" value="1"/>
</dbReference>
<evidence type="ECO:0000256" key="2">
    <source>
        <dbReference type="ARBA" id="ARBA00023125"/>
    </source>
</evidence>
<dbReference type="InterPro" id="IPR001034">
    <property type="entry name" value="DeoR_HTH"/>
</dbReference>
<dbReference type="Gene3D" id="3.40.50.1360">
    <property type="match status" value="1"/>
</dbReference>
<dbReference type="AlphaFoldDB" id="A0A1D7QR90"/>
<dbReference type="RefSeq" id="WP_069363698.1">
    <property type="nucleotide sequence ID" value="NZ_CP012502.1"/>
</dbReference>
<evidence type="ECO:0000256" key="3">
    <source>
        <dbReference type="ARBA" id="ARBA00023163"/>
    </source>
</evidence>
<protein>
    <submittedName>
        <fullName evidence="5">Transcriptional regulator, DeoR family</fullName>
    </submittedName>
</protein>